<feature type="region of interest" description="Disordered" evidence="1">
    <location>
        <begin position="180"/>
        <end position="200"/>
    </location>
</feature>
<name>A0AAD6YVW0_9AGAR</name>
<evidence type="ECO:0000256" key="1">
    <source>
        <dbReference type="SAM" id="MobiDB-lite"/>
    </source>
</evidence>
<dbReference type="AlphaFoldDB" id="A0AAD6YVW0"/>
<dbReference type="EMBL" id="JARIHO010000174">
    <property type="protein sequence ID" value="KAJ7300372.1"/>
    <property type="molecule type" value="Genomic_DNA"/>
</dbReference>
<evidence type="ECO:0000313" key="2">
    <source>
        <dbReference type="EMBL" id="KAJ7300372.1"/>
    </source>
</evidence>
<gene>
    <name evidence="2" type="ORF">DFH08DRAFT_979719</name>
</gene>
<sequence>MSSPWDEPALSACDCERAEGPDPEACTLSQRPLRAADVPVPAPPLLPSLHYWSHTQCCRLLTANHTLDEGEGIETFWRKPFPRTDPYALETAWAFSAPLVPTHQVPTDCRQLLPGNVHDAQRSVASLRIQYTPTLRYILAHDNGYNALILGRLTLHRMEERLVCARRRLAIVVPFRAKRPRADDDSAGMPPLTPPAPTTW</sequence>
<protein>
    <submittedName>
        <fullName evidence="2">Uncharacterized protein</fullName>
    </submittedName>
</protein>
<feature type="compositionally biased region" description="Pro residues" evidence="1">
    <location>
        <begin position="191"/>
        <end position="200"/>
    </location>
</feature>
<reference evidence="2" key="1">
    <citation type="submission" date="2023-03" db="EMBL/GenBank/DDBJ databases">
        <title>Massive genome expansion in bonnet fungi (Mycena s.s.) driven by repeated elements and novel gene families across ecological guilds.</title>
        <authorList>
            <consortium name="Lawrence Berkeley National Laboratory"/>
            <person name="Harder C.B."/>
            <person name="Miyauchi S."/>
            <person name="Viragh M."/>
            <person name="Kuo A."/>
            <person name="Thoen E."/>
            <person name="Andreopoulos B."/>
            <person name="Lu D."/>
            <person name="Skrede I."/>
            <person name="Drula E."/>
            <person name="Henrissat B."/>
            <person name="Morin E."/>
            <person name="Kohler A."/>
            <person name="Barry K."/>
            <person name="LaButti K."/>
            <person name="Morin E."/>
            <person name="Salamov A."/>
            <person name="Lipzen A."/>
            <person name="Mereny Z."/>
            <person name="Hegedus B."/>
            <person name="Baldrian P."/>
            <person name="Stursova M."/>
            <person name="Weitz H."/>
            <person name="Taylor A."/>
            <person name="Grigoriev I.V."/>
            <person name="Nagy L.G."/>
            <person name="Martin F."/>
            <person name="Kauserud H."/>
        </authorList>
    </citation>
    <scope>NUCLEOTIDE SEQUENCE</scope>
    <source>
        <strain evidence="2">CBHHK002</strain>
    </source>
</reference>
<organism evidence="2 3">
    <name type="scientific">Mycena albidolilacea</name>
    <dbReference type="NCBI Taxonomy" id="1033008"/>
    <lineage>
        <taxon>Eukaryota</taxon>
        <taxon>Fungi</taxon>
        <taxon>Dikarya</taxon>
        <taxon>Basidiomycota</taxon>
        <taxon>Agaricomycotina</taxon>
        <taxon>Agaricomycetes</taxon>
        <taxon>Agaricomycetidae</taxon>
        <taxon>Agaricales</taxon>
        <taxon>Marasmiineae</taxon>
        <taxon>Mycenaceae</taxon>
        <taxon>Mycena</taxon>
    </lineage>
</organism>
<proteinExistence type="predicted"/>
<evidence type="ECO:0000313" key="3">
    <source>
        <dbReference type="Proteomes" id="UP001218218"/>
    </source>
</evidence>
<comment type="caution">
    <text evidence="2">The sequence shown here is derived from an EMBL/GenBank/DDBJ whole genome shotgun (WGS) entry which is preliminary data.</text>
</comment>
<accession>A0AAD6YVW0</accession>
<dbReference type="Proteomes" id="UP001218218">
    <property type="component" value="Unassembled WGS sequence"/>
</dbReference>
<keyword evidence="3" id="KW-1185">Reference proteome</keyword>